<evidence type="ECO:0000259" key="3">
    <source>
        <dbReference type="Pfam" id="PF20434"/>
    </source>
</evidence>
<dbReference type="InterPro" id="IPR029058">
    <property type="entry name" value="AB_hydrolase_fold"/>
</dbReference>
<protein>
    <recommendedName>
        <fullName evidence="3">BD-FAE-like domain-containing protein</fullName>
    </recommendedName>
</protein>
<dbReference type="Gene3D" id="3.40.50.1820">
    <property type="entry name" value="alpha/beta hydrolase"/>
    <property type="match status" value="1"/>
</dbReference>
<feature type="transmembrane region" description="Helical" evidence="2">
    <location>
        <begin position="35"/>
        <end position="57"/>
    </location>
</feature>
<comment type="caution">
    <text evidence="4">The sequence shown here is derived from an EMBL/GenBank/DDBJ whole genome shotgun (WGS) entry which is preliminary data.</text>
</comment>
<keyword evidence="2" id="KW-1133">Transmembrane helix</keyword>
<proteinExistence type="predicted"/>
<evidence type="ECO:0000256" key="1">
    <source>
        <dbReference type="ARBA" id="ARBA00022801"/>
    </source>
</evidence>
<dbReference type="InterPro" id="IPR050300">
    <property type="entry name" value="GDXG_lipolytic_enzyme"/>
</dbReference>
<dbReference type="Proteomes" id="UP000655287">
    <property type="component" value="Unassembled WGS sequence"/>
</dbReference>
<sequence>MNPAVRPPFNFADIRHNLGMNAGEARLTRRWARRAALAGAWLACLIALGAAATALLPMPSLDLWAVGMLAVEFSLVFAVLAVLGAVLAGYARRGAVCGATAAVVANSLLAVTALLPPVTAWATARAQGAPLTLSGYLDGLSTSAPRGPDATVRYARVDGTDLMLDVWRPRSTGAGPLPAVVNVHGGAQDTAQSPFPRWDAWLADTGHVVFDIDYRFFRPHDWRTTPGDVKCALGWVARNAGRYGADPDRLVVMGQSAGGYLALLAAYTRAAELPPTCQAPEAKVAAVIAWYAPSDMTAPIPASFRLAGPVRRELSGQIWPLAPESARRASPATYLRPGLPPTLLIQGGRDILQPSADTRDFAARLAGAGVRAELVEIPYADHQFDLSWGGFGSQIARHAITAYLRRIAGTAERAAGP</sequence>
<gene>
    <name evidence="4" type="ORF">Sru01_60400</name>
</gene>
<evidence type="ECO:0000313" key="5">
    <source>
        <dbReference type="Proteomes" id="UP000655287"/>
    </source>
</evidence>
<dbReference type="Pfam" id="PF20434">
    <property type="entry name" value="BD-FAE"/>
    <property type="match status" value="1"/>
</dbReference>
<dbReference type="GO" id="GO:0016787">
    <property type="term" value="F:hydrolase activity"/>
    <property type="evidence" value="ECO:0007669"/>
    <property type="project" value="UniProtKB-KW"/>
</dbReference>
<name>A0A919V4D3_9ACTN</name>
<keyword evidence="1" id="KW-0378">Hydrolase</keyword>
<dbReference type="InterPro" id="IPR049492">
    <property type="entry name" value="BD-FAE-like_dom"/>
</dbReference>
<keyword evidence="2" id="KW-0472">Membrane</keyword>
<feature type="transmembrane region" description="Helical" evidence="2">
    <location>
        <begin position="95"/>
        <end position="115"/>
    </location>
</feature>
<dbReference type="AlphaFoldDB" id="A0A919V4D3"/>
<feature type="domain" description="BD-FAE-like" evidence="3">
    <location>
        <begin position="164"/>
        <end position="365"/>
    </location>
</feature>
<dbReference type="PANTHER" id="PTHR48081">
    <property type="entry name" value="AB HYDROLASE SUPERFAMILY PROTEIN C4A8.06C"/>
    <property type="match status" value="1"/>
</dbReference>
<dbReference type="SUPFAM" id="SSF53474">
    <property type="entry name" value="alpha/beta-Hydrolases"/>
    <property type="match status" value="1"/>
</dbReference>
<evidence type="ECO:0000313" key="4">
    <source>
        <dbReference type="EMBL" id="GII81058.1"/>
    </source>
</evidence>
<dbReference type="EMBL" id="BOOU01000087">
    <property type="protein sequence ID" value="GII81058.1"/>
    <property type="molecule type" value="Genomic_DNA"/>
</dbReference>
<keyword evidence="2" id="KW-0812">Transmembrane</keyword>
<organism evidence="4 5">
    <name type="scientific">Sphaerisporangium rufum</name>
    <dbReference type="NCBI Taxonomy" id="1381558"/>
    <lineage>
        <taxon>Bacteria</taxon>
        <taxon>Bacillati</taxon>
        <taxon>Actinomycetota</taxon>
        <taxon>Actinomycetes</taxon>
        <taxon>Streptosporangiales</taxon>
        <taxon>Streptosporangiaceae</taxon>
        <taxon>Sphaerisporangium</taxon>
    </lineage>
</organism>
<accession>A0A919V4D3</accession>
<keyword evidence="5" id="KW-1185">Reference proteome</keyword>
<feature type="transmembrane region" description="Helical" evidence="2">
    <location>
        <begin position="63"/>
        <end position="88"/>
    </location>
</feature>
<reference evidence="4" key="1">
    <citation type="submission" date="2021-01" db="EMBL/GenBank/DDBJ databases">
        <title>Whole genome shotgun sequence of Sphaerisporangium rufum NBRC 109079.</title>
        <authorList>
            <person name="Komaki H."/>
            <person name="Tamura T."/>
        </authorList>
    </citation>
    <scope>NUCLEOTIDE SEQUENCE</scope>
    <source>
        <strain evidence="4">NBRC 109079</strain>
    </source>
</reference>
<evidence type="ECO:0000256" key="2">
    <source>
        <dbReference type="SAM" id="Phobius"/>
    </source>
</evidence>